<evidence type="ECO:0000256" key="5">
    <source>
        <dbReference type="ARBA" id="ARBA00022679"/>
    </source>
</evidence>
<dbReference type="GO" id="GO:0008033">
    <property type="term" value="P:tRNA processing"/>
    <property type="evidence" value="ECO:0007669"/>
    <property type="project" value="UniProtKB-KW"/>
</dbReference>
<comment type="similarity">
    <text evidence="2">Belongs to the SUA5 family.</text>
</comment>
<dbReference type="GO" id="GO:0006450">
    <property type="term" value="P:regulation of translational fidelity"/>
    <property type="evidence" value="ECO:0007669"/>
    <property type="project" value="TreeGrafter"/>
</dbReference>
<dbReference type="Pfam" id="PF01300">
    <property type="entry name" value="Sua5_yciO_yrdC"/>
    <property type="match status" value="1"/>
</dbReference>
<keyword evidence="8" id="KW-0547">Nucleotide-binding</keyword>
<dbReference type="GO" id="GO:0061710">
    <property type="term" value="F:L-threonylcarbamoyladenylate synthase"/>
    <property type="evidence" value="ECO:0007669"/>
    <property type="project" value="UniProtKB-EC"/>
</dbReference>
<reference evidence="13 14" key="1">
    <citation type="journal article" date="2022" name="Syst. Appl. Microbiol.">
        <title>Natronocalculus amylovorans gen. nov., sp. nov., and Natranaeroarchaeum aerophilus sp. nov., dominant culturable amylolytic natronoarchaea from hypersaline soda lakes in southwestern Siberia.</title>
        <authorList>
            <person name="Sorokin D.Y."/>
            <person name="Elcheninov A.G."/>
            <person name="Khizhniak T.V."/>
            <person name="Koenen M."/>
            <person name="Bale N.J."/>
            <person name="Damste J.S.S."/>
            <person name="Kublanov I.V."/>
        </authorList>
    </citation>
    <scope>NUCLEOTIDE SEQUENCE [LARGE SCALE GENOMIC DNA]</scope>
    <source>
        <strain evidence="13 14">AArc-St1-1</strain>
    </source>
</reference>
<evidence type="ECO:0000259" key="12">
    <source>
        <dbReference type="PROSITE" id="PS51163"/>
    </source>
</evidence>
<proteinExistence type="inferred from homology"/>
<dbReference type="EC" id="2.7.7.87" evidence="3"/>
<dbReference type="InterPro" id="IPR017945">
    <property type="entry name" value="DHBP_synth_RibB-like_a/b_dom"/>
</dbReference>
<evidence type="ECO:0000256" key="10">
    <source>
        <dbReference type="ARBA" id="ARBA00029774"/>
    </source>
</evidence>
<keyword evidence="9" id="KW-0067">ATP-binding</keyword>
<dbReference type="InterPro" id="IPR006070">
    <property type="entry name" value="Sua5-like_dom"/>
</dbReference>
<comment type="subcellular location">
    <subcellularLocation>
        <location evidence="1">Cytoplasm</location>
    </subcellularLocation>
</comment>
<evidence type="ECO:0000256" key="2">
    <source>
        <dbReference type="ARBA" id="ARBA00007663"/>
    </source>
</evidence>
<dbReference type="Gene3D" id="3.90.870.10">
    <property type="entry name" value="DHBP synthase"/>
    <property type="match status" value="1"/>
</dbReference>
<keyword evidence="5" id="KW-0808">Transferase</keyword>
<feature type="domain" description="YrdC-like" evidence="12">
    <location>
        <begin position="14"/>
        <end position="203"/>
    </location>
</feature>
<dbReference type="AlphaFoldDB" id="A0AAE3FSY1"/>
<dbReference type="GO" id="GO:0005737">
    <property type="term" value="C:cytoplasm"/>
    <property type="evidence" value="ECO:0007669"/>
    <property type="project" value="UniProtKB-SubCell"/>
</dbReference>
<accession>A0AAE3FSY1</accession>
<evidence type="ECO:0000313" key="14">
    <source>
        <dbReference type="Proteomes" id="UP001202674"/>
    </source>
</evidence>
<dbReference type="NCBIfam" id="TIGR00057">
    <property type="entry name" value="L-threonylcarbamoyladenylate synthase"/>
    <property type="match status" value="1"/>
</dbReference>
<gene>
    <name evidence="13" type="ORF">AArcSt11_15175</name>
</gene>
<dbReference type="GO" id="GO:0005524">
    <property type="term" value="F:ATP binding"/>
    <property type="evidence" value="ECO:0007669"/>
    <property type="project" value="UniProtKB-KW"/>
</dbReference>
<evidence type="ECO:0000256" key="11">
    <source>
        <dbReference type="ARBA" id="ARBA00048366"/>
    </source>
</evidence>
<dbReference type="Proteomes" id="UP001202674">
    <property type="component" value="Unassembled WGS sequence"/>
</dbReference>
<keyword evidence="6" id="KW-0819">tRNA processing</keyword>
<organism evidence="13 14">
    <name type="scientific">Natranaeroarchaeum aerophilus</name>
    <dbReference type="NCBI Taxonomy" id="2917711"/>
    <lineage>
        <taxon>Archaea</taxon>
        <taxon>Methanobacteriati</taxon>
        <taxon>Methanobacteriota</taxon>
        <taxon>Stenosarchaea group</taxon>
        <taxon>Halobacteria</taxon>
        <taxon>Halobacteriales</taxon>
        <taxon>Natronoarchaeaceae</taxon>
        <taxon>Natranaeroarchaeum</taxon>
    </lineage>
</organism>
<comment type="caution">
    <text evidence="13">The sequence shown here is derived from an EMBL/GenBank/DDBJ whole genome shotgun (WGS) entry which is preliminary data.</text>
</comment>
<evidence type="ECO:0000256" key="4">
    <source>
        <dbReference type="ARBA" id="ARBA00022490"/>
    </source>
</evidence>
<keyword evidence="14" id="KW-1185">Reference proteome</keyword>
<dbReference type="EMBL" id="JAKRVY010000011">
    <property type="protein sequence ID" value="MCL9814997.1"/>
    <property type="molecule type" value="Genomic_DNA"/>
</dbReference>
<evidence type="ECO:0000256" key="8">
    <source>
        <dbReference type="ARBA" id="ARBA00022741"/>
    </source>
</evidence>
<evidence type="ECO:0000256" key="1">
    <source>
        <dbReference type="ARBA" id="ARBA00004496"/>
    </source>
</evidence>
<dbReference type="GO" id="GO:0000049">
    <property type="term" value="F:tRNA binding"/>
    <property type="evidence" value="ECO:0007669"/>
    <property type="project" value="TreeGrafter"/>
</dbReference>
<protein>
    <recommendedName>
        <fullName evidence="10">L-threonylcarbamoyladenylate synthase</fullName>
        <ecNumber evidence="3">2.7.7.87</ecNumber>
    </recommendedName>
    <alternativeName>
        <fullName evidence="10">L-threonylcarbamoyladenylate synthase</fullName>
    </alternativeName>
</protein>
<sequence length="215" mass="23639">MAEGDSYEVLEPKPENIERAADCLQEGRLVVAPSDANMGLAVDPHDIDAIDRVYKVKQRDRSKPLTLMFHDPSDWTEYGSVPDADVMNGFVEAFWPGPLNIVVNRQDVFPDELVGGMETISLACYENPTWRAFVEHAEPIAMTSANISGEADGQLVDRGMAEEHVGEAVEYIIDGGPHETTQSTTIIDLSDTSDPSVLRQGDISVSQLNDVRDCF</sequence>
<dbReference type="SUPFAM" id="SSF55821">
    <property type="entry name" value="YrdC/RibB"/>
    <property type="match status" value="1"/>
</dbReference>
<evidence type="ECO:0000256" key="7">
    <source>
        <dbReference type="ARBA" id="ARBA00022695"/>
    </source>
</evidence>
<dbReference type="InterPro" id="IPR050156">
    <property type="entry name" value="TC-AMP_synthase_SUA5"/>
</dbReference>
<evidence type="ECO:0000256" key="9">
    <source>
        <dbReference type="ARBA" id="ARBA00022840"/>
    </source>
</evidence>
<dbReference type="PANTHER" id="PTHR17490">
    <property type="entry name" value="SUA5"/>
    <property type="match status" value="1"/>
</dbReference>
<dbReference type="PROSITE" id="PS51163">
    <property type="entry name" value="YRDC"/>
    <property type="match status" value="1"/>
</dbReference>
<keyword evidence="4" id="KW-0963">Cytoplasm</keyword>
<evidence type="ECO:0000256" key="6">
    <source>
        <dbReference type="ARBA" id="ARBA00022694"/>
    </source>
</evidence>
<dbReference type="GO" id="GO:0003725">
    <property type="term" value="F:double-stranded RNA binding"/>
    <property type="evidence" value="ECO:0007669"/>
    <property type="project" value="InterPro"/>
</dbReference>
<evidence type="ECO:0000313" key="13">
    <source>
        <dbReference type="EMBL" id="MCL9814997.1"/>
    </source>
</evidence>
<evidence type="ECO:0000256" key="3">
    <source>
        <dbReference type="ARBA" id="ARBA00012584"/>
    </source>
</evidence>
<dbReference type="RefSeq" id="WP_250598325.1">
    <property type="nucleotide sequence ID" value="NZ_JAKRVY010000011.1"/>
</dbReference>
<name>A0AAE3FSY1_9EURY</name>
<keyword evidence="7" id="KW-0548">Nucleotidyltransferase</keyword>
<comment type="catalytic activity">
    <reaction evidence="11">
        <text>L-threonine + hydrogencarbonate + ATP = L-threonylcarbamoyladenylate + diphosphate + H2O</text>
        <dbReference type="Rhea" id="RHEA:36407"/>
        <dbReference type="ChEBI" id="CHEBI:15377"/>
        <dbReference type="ChEBI" id="CHEBI:17544"/>
        <dbReference type="ChEBI" id="CHEBI:30616"/>
        <dbReference type="ChEBI" id="CHEBI:33019"/>
        <dbReference type="ChEBI" id="CHEBI:57926"/>
        <dbReference type="ChEBI" id="CHEBI:73682"/>
        <dbReference type="EC" id="2.7.7.87"/>
    </reaction>
</comment>
<dbReference type="PANTHER" id="PTHR17490:SF16">
    <property type="entry name" value="THREONYLCARBAMOYL-AMP SYNTHASE"/>
    <property type="match status" value="1"/>
</dbReference>